<evidence type="ECO:0000313" key="3">
    <source>
        <dbReference type="Proteomes" id="UP000253790"/>
    </source>
</evidence>
<keyword evidence="3" id="KW-1185">Reference proteome</keyword>
<name>A0A345NP33_9MICO</name>
<reference evidence="2 3" key="1">
    <citation type="submission" date="2018-07" db="EMBL/GenBank/DDBJ databases">
        <title>Complete genome sequencing of Ornithinimicrobium sp. AMA3305.</title>
        <authorList>
            <person name="Bae J.-W."/>
        </authorList>
    </citation>
    <scope>NUCLEOTIDE SEQUENCE [LARGE SCALE GENOMIC DNA]</scope>
    <source>
        <strain evidence="2 3">AMA3305</strain>
    </source>
</reference>
<dbReference type="AlphaFoldDB" id="A0A345NP33"/>
<dbReference type="EMBL" id="CP031229">
    <property type="protein sequence ID" value="AXH96791.1"/>
    <property type="molecule type" value="Genomic_DNA"/>
</dbReference>
<dbReference type="InterPro" id="IPR018973">
    <property type="entry name" value="MZB"/>
</dbReference>
<evidence type="ECO:0000259" key="1">
    <source>
        <dbReference type="Pfam" id="PF09369"/>
    </source>
</evidence>
<feature type="domain" description="MrfA-like Zn-binding" evidence="1">
    <location>
        <begin position="487"/>
        <end position="587"/>
    </location>
</feature>
<protein>
    <submittedName>
        <fullName evidence="2">DUF1998 domain-containing protein</fullName>
    </submittedName>
</protein>
<dbReference type="NCBIfam" id="NF038324">
    <property type="entry name" value="DrmB_fam"/>
    <property type="match status" value="1"/>
</dbReference>
<organism evidence="2 3">
    <name type="scientific">Ornithinimicrobium avium</name>
    <dbReference type="NCBI Taxonomy" id="2283195"/>
    <lineage>
        <taxon>Bacteria</taxon>
        <taxon>Bacillati</taxon>
        <taxon>Actinomycetota</taxon>
        <taxon>Actinomycetes</taxon>
        <taxon>Micrococcales</taxon>
        <taxon>Ornithinimicrobiaceae</taxon>
        <taxon>Ornithinimicrobium</taxon>
    </lineage>
</organism>
<dbReference type="Proteomes" id="UP000253790">
    <property type="component" value="Chromosome"/>
</dbReference>
<sequence>MTTGGIRRAQLISPFGVGSMHVLVGGSSVVTAGLDHWFDGENVDLHDYRIDEWRLEKRLGVRHFRLPPDYRTSSGRGLQEPNLRLTVPGLRFPRWSFCPYCKRLHEHPLALQGRARCADPKHEGKGNQGPVLAQVPFVIACEEGHLADFPWREWVHRSLRPSCRGVMRLTSGGGGSLSGQRVSCDGCKASRPLTGITNTARDSSGESSTILTQSLAGGEETYDCAGWKPWLGDHSEPCGRPLRATLRGASNVYFPLVESSIYLPQKQTAPEDLMQILRKPQFSMLGVLREVGELTPAAVRKTDAFGLLERYEDDEIQAAVDDLFVPVSDQDFSLDDTSQTEWRRPEYALLRDAIVDNDLTVTAPTSDFDPILAEAFSRVRLIETLRETRALWGFTRLNSGGLKLREGKARLWRNMPSVATEWLPAYEVRGEGIYLELDESRLAAWEARPEVLERASLISRRYGAVVAARGLAERELGPRLVLMHTIAHLLINQLIFECGYSSASLRERLYVAGAPSPMAGVLIYTAAGDSEGTMGGLVRMGQPGNLERVWDAAIAAAEWCSTDPICMEAGEGGQGPDSCNLAACHACALLPETSCEEFNRFLDRGLVIGSLQNPSVGYFSASSAP</sequence>
<dbReference type="KEGG" id="orn:DV701_12295"/>
<gene>
    <name evidence="2" type="ORF">DV701_12295</name>
</gene>
<accession>A0A345NP33</accession>
<dbReference type="OrthoDB" id="9134227at2"/>
<dbReference type="InterPro" id="IPR047721">
    <property type="entry name" value="DrmB"/>
</dbReference>
<dbReference type="Pfam" id="PF09369">
    <property type="entry name" value="MZB"/>
    <property type="match status" value="1"/>
</dbReference>
<proteinExistence type="predicted"/>
<evidence type="ECO:0000313" key="2">
    <source>
        <dbReference type="EMBL" id="AXH96791.1"/>
    </source>
</evidence>